<evidence type="ECO:0000313" key="7">
    <source>
        <dbReference type="EMBL" id="SHK55094.1"/>
    </source>
</evidence>
<dbReference type="CDD" id="cd00609">
    <property type="entry name" value="AAT_like"/>
    <property type="match status" value="1"/>
</dbReference>
<keyword evidence="4 7" id="KW-0808">Transferase</keyword>
<dbReference type="InterPro" id="IPR015424">
    <property type="entry name" value="PyrdxlP-dep_Trfase"/>
</dbReference>
<accession>A0A1M6TE00</accession>
<organism evidence="7 8">
    <name type="scientific">Desulfatibacillum alkenivorans DSM 16219</name>
    <dbReference type="NCBI Taxonomy" id="1121393"/>
    <lineage>
        <taxon>Bacteria</taxon>
        <taxon>Pseudomonadati</taxon>
        <taxon>Thermodesulfobacteriota</taxon>
        <taxon>Desulfobacteria</taxon>
        <taxon>Desulfobacterales</taxon>
        <taxon>Desulfatibacillaceae</taxon>
        <taxon>Desulfatibacillum</taxon>
    </lineage>
</organism>
<name>A0A1M6TE00_9BACT</name>
<dbReference type="InterPro" id="IPR015422">
    <property type="entry name" value="PyrdxlP-dep_Trfase_small"/>
</dbReference>
<proteinExistence type="inferred from homology"/>
<dbReference type="GO" id="GO:0008483">
    <property type="term" value="F:transaminase activity"/>
    <property type="evidence" value="ECO:0007669"/>
    <property type="project" value="UniProtKB-KW"/>
</dbReference>
<dbReference type="Gene3D" id="3.90.1150.10">
    <property type="entry name" value="Aspartate Aminotransferase, domain 1"/>
    <property type="match status" value="1"/>
</dbReference>
<dbReference type="OrthoDB" id="9762162at2"/>
<protein>
    <submittedName>
        <fullName evidence="7">Aspartate/methionine/tyrosine aminotransferase</fullName>
    </submittedName>
</protein>
<evidence type="ECO:0000256" key="5">
    <source>
        <dbReference type="ARBA" id="ARBA00022898"/>
    </source>
</evidence>
<dbReference type="GO" id="GO:0006520">
    <property type="term" value="P:amino acid metabolic process"/>
    <property type="evidence" value="ECO:0007669"/>
    <property type="project" value="InterPro"/>
</dbReference>
<evidence type="ECO:0000313" key="8">
    <source>
        <dbReference type="Proteomes" id="UP000183994"/>
    </source>
</evidence>
<evidence type="ECO:0000256" key="4">
    <source>
        <dbReference type="ARBA" id="ARBA00022679"/>
    </source>
</evidence>
<dbReference type="EMBL" id="FQZU01000027">
    <property type="protein sequence ID" value="SHK55094.1"/>
    <property type="molecule type" value="Genomic_DNA"/>
</dbReference>
<dbReference type="NCBIfam" id="NF006388">
    <property type="entry name" value="PRK08637.1"/>
    <property type="match status" value="1"/>
</dbReference>
<reference evidence="8" key="1">
    <citation type="submission" date="2016-11" db="EMBL/GenBank/DDBJ databases">
        <authorList>
            <person name="Varghese N."/>
            <person name="Submissions S."/>
        </authorList>
    </citation>
    <scope>NUCLEOTIDE SEQUENCE [LARGE SCALE GENOMIC DNA]</scope>
    <source>
        <strain evidence="8">DSM 16219</strain>
    </source>
</reference>
<dbReference type="AlphaFoldDB" id="A0A1M6TE00"/>
<dbReference type="STRING" id="1121393.SAMN02745216_03646"/>
<feature type="domain" description="Aminotransferase class I/classII large" evidence="6">
    <location>
        <begin position="78"/>
        <end position="425"/>
    </location>
</feature>
<dbReference type="Proteomes" id="UP000183994">
    <property type="component" value="Unassembled WGS sequence"/>
</dbReference>
<sequence>MNPLATELNQDLEKNAPKVLSMLGSVGKNLFFPKGILSQSAEAKEKAHKFNATIGIATEEGRTMYIPSIMESVTGIPARSALRYAPSFGVPELRQAWQKLLFQKNPSLQGKVISLPIVSQAITHGISVFGDMWMDAGDVLVLPDKFWGNYNLILSVRRGVRLSHYTLFNDQGGFNLEAFEAKVKEEAAKNDKITVMLNFPNNPSGYTPTKEEAAAIAKILTEVAEAGTFVLAVSDDAYFGLFYDDACAKESIFAQLADASENLIAVKLDGATKEDFVWGLRVGFITYGTKIPGDPAPVYNALERKTAGAVRGSISNASHLSQSIVLKAMESKSYDEERKQKRDILQARAVEVKRVLDDPKFAGAWDVYPFNSGYFMCLKLKTVDAETLRVHLLDKYGVGLISLGPTDLRVAFSCLEEKDVQELFDIVLAGIKDLEKG</sequence>
<comment type="similarity">
    <text evidence="2">Belongs to the class-I pyridoxal-phosphate-dependent aminotransferase family.</text>
</comment>
<evidence type="ECO:0000256" key="1">
    <source>
        <dbReference type="ARBA" id="ARBA00001933"/>
    </source>
</evidence>
<dbReference type="InterPro" id="IPR050596">
    <property type="entry name" value="AspAT/PAT-like"/>
</dbReference>
<dbReference type="SUPFAM" id="SSF53383">
    <property type="entry name" value="PLP-dependent transferases"/>
    <property type="match status" value="1"/>
</dbReference>
<evidence type="ECO:0000256" key="2">
    <source>
        <dbReference type="ARBA" id="ARBA00007441"/>
    </source>
</evidence>
<comment type="cofactor">
    <cofactor evidence="1">
        <name>pyridoxal 5'-phosphate</name>
        <dbReference type="ChEBI" id="CHEBI:597326"/>
    </cofactor>
</comment>
<evidence type="ECO:0000256" key="3">
    <source>
        <dbReference type="ARBA" id="ARBA00022576"/>
    </source>
</evidence>
<gene>
    <name evidence="7" type="ORF">SAMN02745216_03646</name>
</gene>
<dbReference type="Gene3D" id="3.40.640.10">
    <property type="entry name" value="Type I PLP-dependent aspartate aminotransferase-like (Major domain)"/>
    <property type="match status" value="1"/>
</dbReference>
<keyword evidence="8" id="KW-1185">Reference proteome</keyword>
<keyword evidence="3 7" id="KW-0032">Aminotransferase</keyword>
<dbReference type="GO" id="GO:0030170">
    <property type="term" value="F:pyridoxal phosphate binding"/>
    <property type="evidence" value="ECO:0007669"/>
    <property type="project" value="InterPro"/>
</dbReference>
<dbReference type="Pfam" id="PF00155">
    <property type="entry name" value="Aminotran_1_2"/>
    <property type="match status" value="1"/>
</dbReference>
<dbReference type="InterPro" id="IPR004839">
    <property type="entry name" value="Aminotransferase_I/II_large"/>
</dbReference>
<dbReference type="RefSeq" id="WP_073477689.1">
    <property type="nucleotide sequence ID" value="NZ_FQZU01000027.1"/>
</dbReference>
<dbReference type="PANTHER" id="PTHR46383">
    <property type="entry name" value="ASPARTATE AMINOTRANSFERASE"/>
    <property type="match status" value="1"/>
</dbReference>
<dbReference type="InterPro" id="IPR015421">
    <property type="entry name" value="PyrdxlP-dep_Trfase_major"/>
</dbReference>
<dbReference type="PANTHER" id="PTHR46383:SF1">
    <property type="entry name" value="ASPARTATE AMINOTRANSFERASE"/>
    <property type="match status" value="1"/>
</dbReference>
<keyword evidence="5" id="KW-0663">Pyridoxal phosphate</keyword>
<evidence type="ECO:0000259" key="6">
    <source>
        <dbReference type="Pfam" id="PF00155"/>
    </source>
</evidence>